<name>A0A2G9S7W8_AQUCT</name>
<dbReference type="AlphaFoldDB" id="A0A2G9S7W8"/>
<reference evidence="2" key="1">
    <citation type="submission" date="2017-08" db="EMBL/GenBank/DDBJ databases">
        <title>Assembly of the North American Bullfrog Genome.</title>
        <authorList>
            <person name="Warren R.L."/>
            <person name="Vandervalk B.P."/>
            <person name="Kucuk E."/>
            <person name="Birol I."/>
            <person name="Helbing C."/>
            <person name="Pandoh P."/>
            <person name="Behsaz B."/>
            <person name="Mohamadi H."/>
            <person name="Chu J."/>
            <person name="Jackman S."/>
            <person name="Hammond S.A."/>
            <person name="Veldhoen N."/>
            <person name="Kirk H."/>
            <person name="Zhao Y."/>
            <person name="Coope R."/>
            <person name="Pleasance S."/>
            <person name="Moore R."/>
            <person name="Holt R."/>
        </authorList>
    </citation>
    <scope>NUCLEOTIDE SEQUENCE</scope>
    <source>
        <strain evidence="2">Bruno</strain>
        <tissue evidence="2">Liver</tissue>
    </source>
</reference>
<feature type="compositionally biased region" description="Basic and acidic residues" evidence="1">
    <location>
        <begin position="53"/>
        <end position="72"/>
    </location>
</feature>
<organism evidence="2">
    <name type="scientific">Aquarana catesbeiana</name>
    <name type="common">American bullfrog</name>
    <name type="synonym">Rana catesbeiana</name>
    <dbReference type="NCBI Taxonomy" id="8400"/>
    <lineage>
        <taxon>Eukaryota</taxon>
        <taxon>Metazoa</taxon>
        <taxon>Chordata</taxon>
        <taxon>Craniata</taxon>
        <taxon>Vertebrata</taxon>
        <taxon>Euteleostomi</taxon>
        <taxon>Amphibia</taxon>
        <taxon>Batrachia</taxon>
        <taxon>Anura</taxon>
        <taxon>Neobatrachia</taxon>
        <taxon>Ranoidea</taxon>
        <taxon>Ranidae</taxon>
        <taxon>Aquarana</taxon>
    </lineage>
</organism>
<feature type="region of interest" description="Disordered" evidence="1">
    <location>
        <begin position="166"/>
        <end position="188"/>
    </location>
</feature>
<protein>
    <submittedName>
        <fullName evidence="2">Uncharacterized protein</fullName>
    </submittedName>
</protein>
<feature type="region of interest" description="Disordered" evidence="1">
    <location>
        <begin position="1"/>
        <end position="149"/>
    </location>
</feature>
<evidence type="ECO:0000256" key="1">
    <source>
        <dbReference type="SAM" id="MobiDB-lite"/>
    </source>
</evidence>
<gene>
    <name evidence="2" type="ORF">AB205_0071590</name>
</gene>
<feature type="compositionally biased region" description="Basic and acidic residues" evidence="1">
    <location>
        <begin position="1"/>
        <end position="19"/>
    </location>
</feature>
<sequence>MEKFLEGHKDLYRDIKIENRPPLTSPDESGNRNQPERCPHSLYSWDSTQEGHSIPHNDQIQDDKLKDMKAEMKEEEEEKFVSGAPQCMEESEMIMKSKQEESSLDIGPNGSTSRDQPERYPHPLYCRDSTQEGHSLPHNNQDEGQKDMKAKIKKEEEEMFVNGAQQSMEEMNIKSKQKESSVYISTSK</sequence>
<feature type="compositionally biased region" description="Basic and acidic residues" evidence="1">
    <location>
        <begin position="140"/>
        <end position="149"/>
    </location>
</feature>
<dbReference type="EMBL" id="KV926779">
    <property type="protein sequence ID" value="PIO36232.1"/>
    <property type="molecule type" value="Genomic_DNA"/>
</dbReference>
<proteinExistence type="predicted"/>
<accession>A0A2G9S7W8</accession>
<evidence type="ECO:0000313" key="2">
    <source>
        <dbReference type="EMBL" id="PIO36232.1"/>
    </source>
</evidence>